<feature type="chain" id="PRO_5037620600" evidence="2">
    <location>
        <begin position="30"/>
        <end position="196"/>
    </location>
</feature>
<name>A0A934MCK3_9RHOB</name>
<gene>
    <name evidence="3" type="ORF">ILP92_09035</name>
</gene>
<accession>A0A934MCK3</accession>
<feature type="signal peptide" evidence="2">
    <location>
        <begin position="1"/>
        <end position="29"/>
    </location>
</feature>
<proteinExistence type="predicted"/>
<dbReference type="AlphaFoldDB" id="A0A934MCK3"/>
<reference evidence="3" key="1">
    <citation type="submission" date="2020-12" db="EMBL/GenBank/DDBJ databases">
        <title>Bacterial taxonomy.</title>
        <authorList>
            <person name="Pan X."/>
        </authorList>
    </citation>
    <scope>NUCLEOTIDE SEQUENCE</scope>
    <source>
        <strain evidence="3">KCTC 52957</strain>
    </source>
</reference>
<keyword evidence="2" id="KW-0732">Signal</keyword>
<dbReference type="GO" id="GO:0051082">
    <property type="term" value="F:unfolded protein binding"/>
    <property type="evidence" value="ECO:0007669"/>
    <property type="project" value="InterPro"/>
</dbReference>
<evidence type="ECO:0000256" key="1">
    <source>
        <dbReference type="SAM" id="Coils"/>
    </source>
</evidence>
<protein>
    <submittedName>
        <fullName evidence="3">OmpH family outer membrane protein</fullName>
    </submittedName>
</protein>
<dbReference type="Gene3D" id="3.30.910.20">
    <property type="entry name" value="Skp domain"/>
    <property type="match status" value="1"/>
</dbReference>
<dbReference type="InterPro" id="IPR005632">
    <property type="entry name" value="Chaperone_Skp"/>
</dbReference>
<evidence type="ECO:0000313" key="3">
    <source>
        <dbReference type="EMBL" id="MBJ3762888.1"/>
    </source>
</evidence>
<dbReference type="SMART" id="SM00935">
    <property type="entry name" value="OmpH"/>
    <property type="match status" value="1"/>
</dbReference>
<organism evidence="3 4">
    <name type="scientific">Palleronia pontilimi</name>
    <dbReference type="NCBI Taxonomy" id="1964209"/>
    <lineage>
        <taxon>Bacteria</taxon>
        <taxon>Pseudomonadati</taxon>
        <taxon>Pseudomonadota</taxon>
        <taxon>Alphaproteobacteria</taxon>
        <taxon>Rhodobacterales</taxon>
        <taxon>Roseobacteraceae</taxon>
        <taxon>Palleronia</taxon>
    </lineage>
</organism>
<evidence type="ECO:0000256" key="2">
    <source>
        <dbReference type="SAM" id="SignalP"/>
    </source>
</evidence>
<sequence length="196" mass="21700">MSVSRPRSRSFRRLAAALCLSLASGVTAAAQDARETDAPLRLPVVVVDQERLFDDSEYGQRVLAEIDSRSEELAAENRRIEAELTAEERALTELRKTVSQDVFRARAAAFDARVTQLRAEQDAKLRAVSRLRDEARQTFYGLIGDVLRQILAERGALVLLDRRAVLSAVDAADITPLAIRRIDAEIGDGVPDETQE</sequence>
<dbReference type="Proteomes" id="UP000642488">
    <property type="component" value="Unassembled WGS sequence"/>
</dbReference>
<evidence type="ECO:0000313" key="4">
    <source>
        <dbReference type="Proteomes" id="UP000642488"/>
    </source>
</evidence>
<keyword evidence="4" id="KW-1185">Reference proteome</keyword>
<dbReference type="EMBL" id="JAEKPD010000008">
    <property type="protein sequence ID" value="MBJ3762888.1"/>
    <property type="molecule type" value="Genomic_DNA"/>
</dbReference>
<dbReference type="SUPFAM" id="SSF111384">
    <property type="entry name" value="OmpH-like"/>
    <property type="match status" value="1"/>
</dbReference>
<feature type="coiled-coil region" evidence="1">
    <location>
        <begin position="63"/>
        <end position="97"/>
    </location>
</feature>
<dbReference type="RefSeq" id="WP_198916066.1">
    <property type="nucleotide sequence ID" value="NZ_JAEKPD010000008.1"/>
</dbReference>
<dbReference type="Pfam" id="PF03938">
    <property type="entry name" value="OmpH"/>
    <property type="match status" value="1"/>
</dbReference>
<keyword evidence="1" id="KW-0175">Coiled coil</keyword>
<comment type="caution">
    <text evidence="3">The sequence shown here is derived from an EMBL/GenBank/DDBJ whole genome shotgun (WGS) entry which is preliminary data.</text>
</comment>
<dbReference type="InterPro" id="IPR024930">
    <property type="entry name" value="Skp_dom_sf"/>
</dbReference>